<protein>
    <submittedName>
        <fullName evidence="5">Bkd operon transcriptional regulator</fullName>
    </submittedName>
</protein>
<dbReference type="Pfam" id="PF01037">
    <property type="entry name" value="AsnC_trans_reg"/>
    <property type="match status" value="1"/>
</dbReference>
<dbReference type="GO" id="GO:0006355">
    <property type="term" value="P:regulation of DNA-templated transcription"/>
    <property type="evidence" value="ECO:0007669"/>
    <property type="project" value="UniProtKB-ARBA"/>
</dbReference>
<dbReference type="InterPro" id="IPR011008">
    <property type="entry name" value="Dimeric_a/b-barrel"/>
</dbReference>
<feature type="domain" description="HTH asnC-type" evidence="4">
    <location>
        <begin position="5"/>
        <end position="66"/>
    </location>
</feature>
<keyword evidence="2" id="KW-0238">DNA-binding</keyword>
<evidence type="ECO:0000313" key="6">
    <source>
        <dbReference type="Proteomes" id="UP000023775"/>
    </source>
</evidence>
<sequence length="159" mass="18024">MMLKLDRIDRHILELMQEHGRISNLELAEMVGLSPSPCSRRVKALEDAGLIDAHVTLLNARTLGLTLTAYIHISMDRHTPERFADFDRAIGELPEVLECDLITGNDADYQLKVVVQDMEHYQHFLLDKLTHIPGVTGVRSSFVLRRIKHKTALPLNHLG</sequence>
<dbReference type="Gene3D" id="3.30.70.920">
    <property type="match status" value="1"/>
</dbReference>
<dbReference type="InterPro" id="IPR019885">
    <property type="entry name" value="Tscrpt_reg_HTH_AsnC-type_CS"/>
</dbReference>
<dbReference type="GO" id="GO:0043200">
    <property type="term" value="P:response to amino acid"/>
    <property type="evidence" value="ECO:0007669"/>
    <property type="project" value="TreeGrafter"/>
</dbReference>
<evidence type="ECO:0000313" key="5">
    <source>
        <dbReference type="EMBL" id="ENY72109.1"/>
    </source>
</evidence>
<accession>N9U154</accession>
<dbReference type="InterPro" id="IPR036388">
    <property type="entry name" value="WH-like_DNA-bd_sf"/>
</dbReference>
<dbReference type="Gene3D" id="1.10.10.10">
    <property type="entry name" value="Winged helix-like DNA-binding domain superfamily/Winged helix DNA-binding domain"/>
    <property type="match status" value="1"/>
</dbReference>
<dbReference type="PROSITE" id="PS00519">
    <property type="entry name" value="HTH_ASNC_1"/>
    <property type="match status" value="1"/>
</dbReference>
<evidence type="ECO:0000256" key="2">
    <source>
        <dbReference type="ARBA" id="ARBA00023125"/>
    </source>
</evidence>
<evidence type="ECO:0000259" key="4">
    <source>
        <dbReference type="PROSITE" id="PS50956"/>
    </source>
</evidence>
<dbReference type="InterPro" id="IPR019888">
    <property type="entry name" value="Tscrpt_reg_AsnC-like"/>
</dbReference>
<keyword evidence="6" id="KW-1185">Reference proteome</keyword>
<gene>
    <name evidence="5" type="ORF">G114_09524</name>
</gene>
<evidence type="ECO:0000256" key="3">
    <source>
        <dbReference type="ARBA" id="ARBA00023163"/>
    </source>
</evidence>
<proteinExistence type="predicted"/>
<dbReference type="CDD" id="cd00090">
    <property type="entry name" value="HTH_ARSR"/>
    <property type="match status" value="1"/>
</dbReference>
<dbReference type="Pfam" id="PF13412">
    <property type="entry name" value="HTH_24"/>
    <property type="match status" value="1"/>
</dbReference>
<dbReference type="SMART" id="SM00344">
    <property type="entry name" value="HTH_ASNC"/>
    <property type="match status" value="1"/>
</dbReference>
<dbReference type="Proteomes" id="UP000023775">
    <property type="component" value="Unassembled WGS sequence"/>
</dbReference>
<dbReference type="InterPro" id="IPR036390">
    <property type="entry name" value="WH_DNA-bd_sf"/>
</dbReference>
<dbReference type="PANTHER" id="PTHR30154:SF34">
    <property type="entry name" value="TRANSCRIPTIONAL REGULATOR AZLB"/>
    <property type="match status" value="1"/>
</dbReference>
<evidence type="ECO:0000256" key="1">
    <source>
        <dbReference type="ARBA" id="ARBA00023015"/>
    </source>
</evidence>
<dbReference type="GO" id="GO:0005829">
    <property type="term" value="C:cytosol"/>
    <property type="evidence" value="ECO:0007669"/>
    <property type="project" value="TreeGrafter"/>
</dbReference>
<dbReference type="AlphaFoldDB" id="N9U154"/>
<dbReference type="PRINTS" id="PR00033">
    <property type="entry name" value="HTHASNC"/>
</dbReference>
<dbReference type="PROSITE" id="PS50956">
    <property type="entry name" value="HTH_ASNC_2"/>
    <property type="match status" value="1"/>
</dbReference>
<dbReference type="EMBL" id="APVG01000021">
    <property type="protein sequence ID" value="ENY72109.1"/>
    <property type="molecule type" value="Genomic_DNA"/>
</dbReference>
<name>N9U154_9GAMM</name>
<dbReference type="InterPro" id="IPR000485">
    <property type="entry name" value="AsnC-type_HTH_dom"/>
</dbReference>
<reference evidence="5 6" key="1">
    <citation type="journal article" date="2013" name="Genome Announc.">
        <title>Draft Genome Sequence of the Aeromonas diversa Type Strain.</title>
        <authorList>
            <person name="Farfan M."/>
            <person name="Spataro N."/>
            <person name="Sanglas A."/>
            <person name="Albarral V."/>
            <person name="Loren J.G."/>
            <person name="Bosch E."/>
            <person name="Fuste M.C."/>
        </authorList>
    </citation>
    <scope>NUCLEOTIDE SEQUENCE [LARGE SCALE GENOMIC DNA]</scope>
    <source>
        <strain evidence="5 6">2478-85</strain>
    </source>
</reference>
<dbReference type="PANTHER" id="PTHR30154">
    <property type="entry name" value="LEUCINE-RESPONSIVE REGULATORY PROTEIN"/>
    <property type="match status" value="1"/>
</dbReference>
<dbReference type="SUPFAM" id="SSF46785">
    <property type="entry name" value="Winged helix' DNA-binding domain"/>
    <property type="match status" value="1"/>
</dbReference>
<dbReference type="InterPro" id="IPR019887">
    <property type="entry name" value="Tscrpt_reg_AsnC/Lrp_C"/>
</dbReference>
<dbReference type="PATRIC" id="fig|1268237.3.peg.1875"/>
<keyword evidence="3" id="KW-0804">Transcription</keyword>
<dbReference type="InterPro" id="IPR011991">
    <property type="entry name" value="ArsR-like_HTH"/>
</dbReference>
<comment type="caution">
    <text evidence="5">The sequence shown here is derived from an EMBL/GenBank/DDBJ whole genome shotgun (WGS) entry which is preliminary data.</text>
</comment>
<dbReference type="eggNOG" id="COG1522">
    <property type="taxonomic scope" value="Bacteria"/>
</dbReference>
<dbReference type="GO" id="GO:0043565">
    <property type="term" value="F:sequence-specific DNA binding"/>
    <property type="evidence" value="ECO:0007669"/>
    <property type="project" value="InterPro"/>
</dbReference>
<organism evidence="5 6">
    <name type="scientific">Aeromonas diversa CDC 2478-85</name>
    <dbReference type="NCBI Taxonomy" id="1268237"/>
    <lineage>
        <taxon>Bacteria</taxon>
        <taxon>Pseudomonadati</taxon>
        <taxon>Pseudomonadota</taxon>
        <taxon>Gammaproteobacteria</taxon>
        <taxon>Aeromonadales</taxon>
        <taxon>Aeromonadaceae</taxon>
        <taxon>Aeromonas</taxon>
    </lineage>
</organism>
<keyword evidence="1" id="KW-0805">Transcription regulation</keyword>
<dbReference type="SUPFAM" id="SSF54909">
    <property type="entry name" value="Dimeric alpha+beta barrel"/>
    <property type="match status" value="1"/>
</dbReference>